<sequence length="37" mass="4432">MKKLDQRLNRTARAQLIIDKMLKCFILPEMLSMTCYD</sequence>
<dbReference type="AlphaFoldDB" id="T1K4B3"/>
<dbReference type="HOGENOM" id="CLU_3351662_0_0_1"/>
<accession>T1K4B3</accession>
<reference evidence="2" key="1">
    <citation type="submission" date="2011-08" db="EMBL/GenBank/DDBJ databases">
        <authorList>
            <person name="Rombauts S."/>
        </authorList>
    </citation>
    <scope>NUCLEOTIDE SEQUENCE</scope>
    <source>
        <strain evidence="2">London</strain>
    </source>
</reference>
<evidence type="ECO:0000313" key="1">
    <source>
        <dbReference type="EnsemblMetazoa" id="tetur05g01990.1"/>
    </source>
</evidence>
<evidence type="ECO:0000313" key="2">
    <source>
        <dbReference type="Proteomes" id="UP000015104"/>
    </source>
</evidence>
<proteinExistence type="predicted"/>
<organism evidence="1 2">
    <name type="scientific">Tetranychus urticae</name>
    <name type="common">Two-spotted spider mite</name>
    <dbReference type="NCBI Taxonomy" id="32264"/>
    <lineage>
        <taxon>Eukaryota</taxon>
        <taxon>Metazoa</taxon>
        <taxon>Ecdysozoa</taxon>
        <taxon>Arthropoda</taxon>
        <taxon>Chelicerata</taxon>
        <taxon>Arachnida</taxon>
        <taxon>Acari</taxon>
        <taxon>Acariformes</taxon>
        <taxon>Trombidiformes</taxon>
        <taxon>Prostigmata</taxon>
        <taxon>Eleutherengona</taxon>
        <taxon>Raphignathae</taxon>
        <taxon>Tetranychoidea</taxon>
        <taxon>Tetranychidae</taxon>
        <taxon>Tetranychus</taxon>
    </lineage>
</organism>
<protein>
    <submittedName>
        <fullName evidence="1">Uncharacterized protein</fullName>
    </submittedName>
</protein>
<keyword evidence="2" id="KW-1185">Reference proteome</keyword>
<dbReference type="EMBL" id="CAEY01001566">
    <property type="status" value="NOT_ANNOTATED_CDS"/>
    <property type="molecule type" value="Genomic_DNA"/>
</dbReference>
<dbReference type="Proteomes" id="UP000015104">
    <property type="component" value="Unassembled WGS sequence"/>
</dbReference>
<name>T1K4B3_TETUR</name>
<dbReference type="EnsemblMetazoa" id="tetur05g01990.1">
    <property type="protein sequence ID" value="tetur05g01990.1"/>
    <property type="gene ID" value="tetur05g01990"/>
</dbReference>
<reference evidence="1" key="2">
    <citation type="submission" date="2015-06" db="UniProtKB">
        <authorList>
            <consortium name="EnsemblMetazoa"/>
        </authorList>
    </citation>
    <scope>IDENTIFICATION</scope>
</reference>